<feature type="domain" description="Glycosyl transferase family 1" evidence="2">
    <location>
        <begin position="153"/>
        <end position="309"/>
    </location>
</feature>
<sequence>MKVFIDDIIYSLQRTGGISTYWREVSSRLKESLNVAVLSAGQSPFWKSSVGRKLALVLPIRNRLPSYSLFHSSYLRFSSRKDICNIVTIHDLAGEEGHITGLKAYFKKQVQARCIRNADGIVCVSNYTKNMLLKFYRYPEKNIKVIYHGCSELFRPQEKQEKSNKILFIGKRDYYKNFNACIDVLERLPDYQLLIVGGGELTANEYGILNSKIEGRFTHYQYVEEEELNRIYNSCFCLIYPSTYEGFGMPLIEAMKAGCPVIAVDIPVINEVSGGNVLLVKDANNTDEYLKQVNYLTNQELRTNIIKRGLEYAKNFSWNLHVESLIDFYKETYKRKFTPPTP</sequence>
<dbReference type="Pfam" id="PF00534">
    <property type="entry name" value="Glycos_transf_1"/>
    <property type="match status" value="1"/>
</dbReference>
<keyword evidence="5" id="KW-1185">Reference proteome</keyword>
<dbReference type="CDD" id="cd03809">
    <property type="entry name" value="GT4_MtfB-like"/>
    <property type="match status" value="1"/>
</dbReference>
<evidence type="ECO:0000259" key="3">
    <source>
        <dbReference type="Pfam" id="PF13439"/>
    </source>
</evidence>
<feature type="domain" description="Glycosyltransferase subfamily 4-like N-terminal" evidence="3">
    <location>
        <begin position="44"/>
        <end position="149"/>
    </location>
</feature>
<name>A0ABW4IAH3_9SPHI</name>
<gene>
    <name evidence="4" type="ORF">ACFSAH_03865</name>
</gene>
<evidence type="ECO:0000313" key="5">
    <source>
        <dbReference type="Proteomes" id="UP001597118"/>
    </source>
</evidence>
<evidence type="ECO:0000259" key="2">
    <source>
        <dbReference type="Pfam" id="PF00534"/>
    </source>
</evidence>
<dbReference type="EMBL" id="JBHUDG010000003">
    <property type="protein sequence ID" value="MFD1628997.1"/>
    <property type="molecule type" value="Genomic_DNA"/>
</dbReference>
<dbReference type="PANTHER" id="PTHR46401:SF2">
    <property type="entry name" value="GLYCOSYLTRANSFERASE WBBK-RELATED"/>
    <property type="match status" value="1"/>
</dbReference>
<reference evidence="5" key="1">
    <citation type="journal article" date="2019" name="Int. J. Syst. Evol. Microbiol.">
        <title>The Global Catalogue of Microorganisms (GCM) 10K type strain sequencing project: providing services to taxonomists for standard genome sequencing and annotation.</title>
        <authorList>
            <consortium name="The Broad Institute Genomics Platform"/>
            <consortium name="The Broad Institute Genome Sequencing Center for Infectious Disease"/>
            <person name="Wu L."/>
            <person name="Ma J."/>
        </authorList>
    </citation>
    <scope>NUCLEOTIDE SEQUENCE [LARGE SCALE GENOMIC DNA]</scope>
    <source>
        <strain evidence="5">CCUG 53762</strain>
    </source>
</reference>
<accession>A0ABW4IAH3</accession>
<dbReference type="Pfam" id="PF13439">
    <property type="entry name" value="Glyco_transf_4"/>
    <property type="match status" value="1"/>
</dbReference>
<evidence type="ECO:0000256" key="1">
    <source>
        <dbReference type="ARBA" id="ARBA00022679"/>
    </source>
</evidence>
<protein>
    <submittedName>
        <fullName evidence="4">Glycosyltransferase family 4 protein</fullName>
    </submittedName>
</protein>
<keyword evidence="1" id="KW-0808">Transferase</keyword>
<dbReference type="RefSeq" id="WP_379661378.1">
    <property type="nucleotide sequence ID" value="NZ_JBHUDG010000003.1"/>
</dbReference>
<evidence type="ECO:0000313" key="4">
    <source>
        <dbReference type="EMBL" id="MFD1628997.1"/>
    </source>
</evidence>
<proteinExistence type="predicted"/>
<dbReference type="Gene3D" id="3.40.50.2000">
    <property type="entry name" value="Glycogen Phosphorylase B"/>
    <property type="match status" value="2"/>
</dbReference>
<dbReference type="InterPro" id="IPR028098">
    <property type="entry name" value="Glyco_trans_4-like_N"/>
</dbReference>
<organism evidence="4 5">
    <name type="scientific">Pseudopedobacter beijingensis</name>
    <dbReference type="NCBI Taxonomy" id="1207056"/>
    <lineage>
        <taxon>Bacteria</taxon>
        <taxon>Pseudomonadati</taxon>
        <taxon>Bacteroidota</taxon>
        <taxon>Sphingobacteriia</taxon>
        <taxon>Sphingobacteriales</taxon>
        <taxon>Sphingobacteriaceae</taxon>
        <taxon>Pseudopedobacter</taxon>
    </lineage>
</organism>
<dbReference type="PANTHER" id="PTHR46401">
    <property type="entry name" value="GLYCOSYLTRANSFERASE WBBK-RELATED"/>
    <property type="match status" value="1"/>
</dbReference>
<comment type="caution">
    <text evidence="4">The sequence shown here is derived from an EMBL/GenBank/DDBJ whole genome shotgun (WGS) entry which is preliminary data.</text>
</comment>
<dbReference type="Proteomes" id="UP001597118">
    <property type="component" value="Unassembled WGS sequence"/>
</dbReference>
<dbReference type="SUPFAM" id="SSF53756">
    <property type="entry name" value="UDP-Glycosyltransferase/glycogen phosphorylase"/>
    <property type="match status" value="1"/>
</dbReference>
<dbReference type="InterPro" id="IPR001296">
    <property type="entry name" value="Glyco_trans_1"/>
</dbReference>